<protein>
    <submittedName>
        <fullName evidence="1">Uncharacterized protein</fullName>
    </submittedName>
</protein>
<accession>A0A0V8GH31</accession>
<dbReference type="AlphaFoldDB" id="A0A0V8GH31"/>
<reference evidence="1 2" key="1">
    <citation type="journal article" date="2015" name="Int. J. Syst. Evol. Microbiol.">
        <title>Exiguobacterium enclense sp. nov., isolated from sediment.</title>
        <authorList>
            <person name="Dastager S.G."/>
            <person name="Mawlankar R."/>
            <person name="Sonalkar V.V."/>
            <person name="Thorat M.N."/>
            <person name="Mual P."/>
            <person name="Verma A."/>
            <person name="Krishnamurthi S."/>
            <person name="Tang S.K."/>
            <person name="Li W.J."/>
        </authorList>
    </citation>
    <scope>NUCLEOTIDE SEQUENCE [LARGE SCALE GENOMIC DNA]</scope>
    <source>
        <strain evidence="1 2">NIO-1109</strain>
    </source>
</reference>
<sequence length="86" mass="9692">MGLKKRYLFGAGVIAGASLLLLRKREQGTQTDALRDYLAHLDQDPSPDATKDPDEVGLTKLDSIYRSEWQANGFPRSRTELEELEK</sequence>
<proteinExistence type="predicted"/>
<dbReference type="RefSeq" id="WP_058265227.1">
    <property type="nucleotide sequence ID" value="NZ_FMYN01000002.1"/>
</dbReference>
<dbReference type="EMBL" id="LNQL01000002">
    <property type="protein sequence ID" value="KSU49455.1"/>
    <property type="molecule type" value="Genomic_DNA"/>
</dbReference>
<evidence type="ECO:0000313" key="2">
    <source>
        <dbReference type="Proteomes" id="UP000053797"/>
    </source>
</evidence>
<evidence type="ECO:0000313" key="1">
    <source>
        <dbReference type="EMBL" id="KSU49455.1"/>
    </source>
</evidence>
<organism evidence="1 2">
    <name type="scientific">Exiguobacterium indicum</name>
    <dbReference type="NCBI Taxonomy" id="296995"/>
    <lineage>
        <taxon>Bacteria</taxon>
        <taxon>Bacillati</taxon>
        <taxon>Bacillota</taxon>
        <taxon>Bacilli</taxon>
        <taxon>Bacillales</taxon>
        <taxon>Bacillales Family XII. Incertae Sedis</taxon>
        <taxon>Exiguobacterium</taxon>
    </lineage>
</organism>
<dbReference type="Proteomes" id="UP000053797">
    <property type="component" value="Unassembled WGS sequence"/>
</dbReference>
<comment type="caution">
    <text evidence="1">The sequence shown here is derived from an EMBL/GenBank/DDBJ whole genome shotgun (WGS) entry which is preliminary data.</text>
</comment>
<gene>
    <name evidence="1" type="ORF">AS033_08800</name>
</gene>
<dbReference type="OrthoDB" id="2429124at2"/>
<name>A0A0V8GH31_9BACL</name>